<dbReference type="InterPro" id="IPR003439">
    <property type="entry name" value="ABC_transporter-like_ATP-bd"/>
</dbReference>
<dbReference type="CDD" id="cd03232">
    <property type="entry name" value="ABCG_PDR_domain2"/>
    <property type="match status" value="1"/>
</dbReference>
<proteinExistence type="inferred from homology"/>
<comment type="subcellular location">
    <subcellularLocation>
        <location evidence="1">Membrane</location>
        <topology evidence="1">Multi-pass membrane protein</topology>
    </subcellularLocation>
</comment>
<feature type="domain" description="ABC transporter" evidence="11">
    <location>
        <begin position="684"/>
        <end position="927"/>
    </location>
</feature>
<dbReference type="GO" id="GO:0016887">
    <property type="term" value="F:ATP hydrolysis activity"/>
    <property type="evidence" value="ECO:0007669"/>
    <property type="project" value="InterPro"/>
</dbReference>
<dbReference type="EMBL" id="KQ947411">
    <property type="protein sequence ID" value="KUJ19331.1"/>
    <property type="molecule type" value="Genomic_DNA"/>
</dbReference>
<evidence type="ECO:0000256" key="10">
    <source>
        <dbReference type="SAM" id="Phobius"/>
    </source>
</evidence>
<feature type="transmembrane region" description="Helical" evidence="10">
    <location>
        <begin position="598"/>
        <end position="619"/>
    </location>
</feature>
<evidence type="ECO:0000256" key="2">
    <source>
        <dbReference type="ARBA" id="ARBA00006012"/>
    </source>
</evidence>
<dbReference type="GO" id="GO:0005524">
    <property type="term" value="F:ATP binding"/>
    <property type="evidence" value="ECO:0007669"/>
    <property type="project" value="UniProtKB-KW"/>
</dbReference>
<dbReference type="InterPro" id="IPR027417">
    <property type="entry name" value="P-loop_NTPase"/>
</dbReference>
<dbReference type="Pfam" id="PF06422">
    <property type="entry name" value="PDR_CDR"/>
    <property type="match status" value="1"/>
</dbReference>
<dbReference type="InterPro" id="IPR034003">
    <property type="entry name" value="ABCG_PDR_2"/>
</dbReference>
<dbReference type="InParanoid" id="A0A194XGR4"/>
<dbReference type="GeneID" id="28827226"/>
<dbReference type="GO" id="GO:0140359">
    <property type="term" value="F:ABC-type transporter activity"/>
    <property type="evidence" value="ECO:0007669"/>
    <property type="project" value="InterPro"/>
</dbReference>
<feature type="transmembrane region" description="Helical" evidence="10">
    <location>
        <begin position="1171"/>
        <end position="1189"/>
    </location>
</feature>
<feature type="transmembrane region" description="Helical" evidence="10">
    <location>
        <begin position="1292"/>
        <end position="1313"/>
    </location>
</feature>
<dbReference type="FunFam" id="3.40.50.300:FF:000054">
    <property type="entry name" value="ABC multidrug transporter atrF"/>
    <property type="match status" value="1"/>
</dbReference>
<feature type="transmembrane region" description="Helical" evidence="10">
    <location>
        <begin position="424"/>
        <end position="448"/>
    </location>
</feature>
<dbReference type="SUPFAM" id="SSF52540">
    <property type="entry name" value="P-loop containing nucleoside triphosphate hydrolases"/>
    <property type="match status" value="2"/>
</dbReference>
<feature type="transmembrane region" description="Helical" evidence="10">
    <location>
        <begin position="1092"/>
        <end position="1121"/>
    </location>
</feature>
<feature type="transmembrane region" description="Helical" evidence="10">
    <location>
        <begin position="1141"/>
        <end position="1164"/>
    </location>
</feature>
<dbReference type="OrthoDB" id="245989at2759"/>
<evidence type="ECO:0000259" key="11">
    <source>
        <dbReference type="PROSITE" id="PS50893"/>
    </source>
</evidence>
<dbReference type="InterPro" id="IPR034001">
    <property type="entry name" value="ABCG_PDR_1"/>
</dbReference>
<organism evidence="12 13">
    <name type="scientific">Mollisia scopiformis</name>
    <name type="common">Conifer needle endophyte fungus</name>
    <name type="synonym">Phialocephala scopiformis</name>
    <dbReference type="NCBI Taxonomy" id="149040"/>
    <lineage>
        <taxon>Eukaryota</taxon>
        <taxon>Fungi</taxon>
        <taxon>Dikarya</taxon>
        <taxon>Ascomycota</taxon>
        <taxon>Pezizomycotina</taxon>
        <taxon>Leotiomycetes</taxon>
        <taxon>Helotiales</taxon>
        <taxon>Mollisiaceae</taxon>
        <taxon>Mollisia</taxon>
    </lineage>
</organism>
<dbReference type="PANTHER" id="PTHR19241">
    <property type="entry name" value="ATP-BINDING CASSETTE TRANSPORTER"/>
    <property type="match status" value="1"/>
</dbReference>
<feature type="compositionally biased region" description="Basic and acidic residues" evidence="9">
    <location>
        <begin position="648"/>
        <end position="667"/>
    </location>
</feature>
<evidence type="ECO:0000256" key="3">
    <source>
        <dbReference type="ARBA" id="ARBA00022448"/>
    </source>
</evidence>
<keyword evidence="13" id="KW-1185">Reference proteome</keyword>
<name>A0A194XGR4_MOLSC</name>
<accession>A0A194XGR4</accession>
<dbReference type="InterPro" id="IPR010929">
    <property type="entry name" value="PDR_CDR_ABC"/>
</dbReference>
<keyword evidence="3" id="KW-0813">Transport</keyword>
<dbReference type="GO" id="GO:0016020">
    <property type="term" value="C:membrane"/>
    <property type="evidence" value="ECO:0007669"/>
    <property type="project" value="UniProtKB-SubCell"/>
</dbReference>
<keyword evidence="8 10" id="KW-0472">Membrane</keyword>
<feature type="domain" description="ABC transporter" evidence="11">
    <location>
        <begin position="41"/>
        <end position="288"/>
    </location>
</feature>
<dbReference type="Proteomes" id="UP000070700">
    <property type="component" value="Unassembled WGS sequence"/>
</dbReference>
<evidence type="ECO:0000256" key="8">
    <source>
        <dbReference type="ARBA" id="ARBA00023136"/>
    </source>
</evidence>
<evidence type="ECO:0000256" key="7">
    <source>
        <dbReference type="ARBA" id="ARBA00022989"/>
    </source>
</evidence>
<evidence type="ECO:0000256" key="1">
    <source>
        <dbReference type="ARBA" id="ARBA00004141"/>
    </source>
</evidence>
<gene>
    <name evidence="12" type="ORF">LY89DRAFT_706121</name>
</gene>
<dbReference type="InterPro" id="IPR003593">
    <property type="entry name" value="AAA+_ATPase"/>
</dbReference>
<feature type="transmembrane region" description="Helical" evidence="10">
    <location>
        <begin position="503"/>
        <end position="524"/>
    </location>
</feature>
<evidence type="ECO:0000256" key="9">
    <source>
        <dbReference type="SAM" id="MobiDB-lite"/>
    </source>
</evidence>
<dbReference type="Pfam" id="PF01061">
    <property type="entry name" value="ABC2_membrane"/>
    <property type="match status" value="2"/>
</dbReference>
<dbReference type="KEGG" id="psco:LY89DRAFT_706121"/>
<dbReference type="RefSeq" id="XP_018073686.1">
    <property type="nucleotide sequence ID" value="XM_018217500.1"/>
</dbReference>
<sequence>MSQNGQLRLGVSFQNINIHGFDYSERYQSTVSSYLLAIPTVIWKNLRGHGAKKVDILQDFCGLVQSGEMLLVLGRPGSGCSTLLKALAGQTQGIQVDGAERINYEGISYRQMHREFRGECNVLAEIDEHFPELTVRETLGFAAATRVLGPGKSRDLESRNLGRNVSSLFNLDSAYNTKIGNAMIRGISGGEKKRTSISEVFIGGSPFQCWDNSTRGLDSGTALNFIKLLRSSTKDLSSTAIVSIYQASERIFMNFDKVTLLYEGRQIYFGPIDSAADYFLNLGFERSSRATTADFLTSVTHPVERIIKEGYECRVPRSPDDFADVWKRSAAAKLLTEDIDSFNAAHPIQKKILDGQSENRMLRMHTFPISVWLQIVICVRRDICRLRNNYVPVVAGIFGNTIIAIVVGSVFYDLPDNANSLDSRAVLIFFALMVNAFAPAFEVLTMWAQRPIVEKHARYAFYHPAVEGVASILCDMPNKIATSILFNICVYFMTNLRRSLSSFLIFYLFTFVTIMTMTMFFRMAGRLNPMSFAYESLMINEFHDRQFPCPLWIPSGQSYTQYSSVEAVCASIGSIPGQMDVAGSSYLASKYGYSRRHLWLNLPIIIAMFLIFGAVHLFAAEYVPAQRSKGDILLFNRGKQRRDGIDEMEKAASKNEVPKGGRNERKKSFQKRSQVATRKDSAVFHWNNVNYNIKTKEGTRTVLTDTCGWVKPGTLTALMGVTGAGKTSLLDVLACRTTVGVISGDMFVDGRKRDVSFQRKSGYVQQEDIHLSTATVREALEFTAVLRQPRNISKQEKLEYVDTVLRTLEMESYAEAVVGIAGDGLNVEQRKRLTIAVELVAKPELLLFLDEPTSGLDSQTAWSVCMLLRDLADNGLAILCTVHQPSSQIFQLFDRLLLLDKSGKTLYFGEIGADASTLIEYFESNGAEPCPPENNPAEWMLNITSGEASSGLKDWSCVWNGCEQKQQVTQYLEALKFRCSDAEAGGESDVHGAKYATSYWSQLLIVSKRMFQEYWRDPTYIYSKISLCAGVSLLNGLSFYDTRLDIQGLTNIFFSVFLISQLFSTVDQQVIPRLTSSRALFEAREGRAKTYSWTMFIAANILVELFWQTIASILIFATWYYPTGLWKNGDPSFGAVERGALVFGLIWLFCLWISTFSQAVSVGIEHAETAVQIATLLFWLSLVFCGVLVSPKDLPRFWIFVYRASPLTYFIDGILAAGLANTSIRCSEIEFLRLNPPSGLTCGDYLAPYIQFAGGYVNDTAALTECLYCPFADSNSFLASRGINLVGLWKNFGYLLAYVFFNVAATFSIFWLARVPKRKDSGGK</sequence>
<dbReference type="CDD" id="cd03233">
    <property type="entry name" value="ABCG_PDR_domain1"/>
    <property type="match status" value="1"/>
</dbReference>
<reference evidence="12 13" key="1">
    <citation type="submission" date="2015-10" db="EMBL/GenBank/DDBJ databases">
        <title>Full genome of DAOMC 229536 Phialocephala scopiformis, a fungal endophyte of spruce producing the potent anti-insectan compound rugulosin.</title>
        <authorList>
            <consortium name="DOE Joint Genome Institute"/>
            <person name="Walker A.K."/>
            <person name="Frasz S.L."/>
            <person name="Seifert K.A."/>
            <person name="Miller J.D."/>
            <person name="Mondo S.J."/>
            <person name="Labutti K."/>
            <person name="Lipzen A."/>
            <person name="Dockter R."/>
            <person name="Kennedy M."/>
            <person name="Grigoriev I.V."/>
            <person name="Spatafora J.W."/>
        </authorList>
    </citation>
    <scope>NUCLEOTIDE SEQUENCE [LARGE SCALE GENOMIC DNA]</scope>
    <source>
        <strain evidence="12 13">CBS 120377</strain>
    </source>
</reference>
<comment type="similarity">
    <text evidence="2">Belongs to the ABC transporter superfamily. ABCG family. PDR (TC 3.A.1.205) subfamily.</text>
</comment>
<dbReference type="Pfam" id="PF00005">
    <property type="entry name" value="ABC_tran"/>
    <property type="match status" value="2"/>
</dbReference>
<keyword evidence="7 10" id="KW-1133">Transmembrane helix</keyword>
<evidence type="ECO:0000313" key="12">
    <source>
        <dbReference type="EMBL" id="KUJ19331.1"/>
    </source>
</evidence>
<dbReference type="SMART" id="SM00382">
    <property type="entry name" value="AAA"/>
    <property type="match status" value="2"/>
</dbReference>
<dbReference type="Pfam" id="PF19055">
    <property type="entry name" value="ABC2_membrane_7"/>
    <property type="match status" value="1"/>
</dbReference>
<dbReference type="Gene3D" id="3.40.50.300">
    <property type="entry name" value="P-loop containing nucleotide triphosphate hydrolases"/>
    <property type="match status" value="2"/>
</dbReference>
<feature type="region of interest" description="Disordered" evidence="9">
    <location>
        <begin position="648"/>
        <end position="676"/>
    </location>
</feature>
<dbReference type="InterPro" id="IPR043926">
    <property type="entry name" value="ABCG_dom"/>
</dbReference>
<protein>
    <submittedName>
        <fullName evidence="12">ABC transporter Cdr4</fullName>
    </submittedName>
</protein>
<feature type="transmembrane region" description="Helical" evidence="10">
    <location>
        <begin position="391"/>
        <end position="412"/>
    </location>
</feature>
<keyword evidence="4 10" id="KW-0812">Transmembrane</keyword>
<dbReference type="InterPro" id="IPR013525">
    <property type="entry name" value="ABC2_TM"/>
</dbReference>
<keyword evidence="5" id="KW-0547">Nucleotide-binding</keyword>
<evidence type="ECO:0000256" key="4">
    <source>
        <dbReference type="ARBA" id="ARBA00022692"/>
    </source>
</evidence>
<evidence type="ECO:0000313" key="13">
    <source>
        <dbReference type="Proteomes" id="UP000070700"/>
    </source>
</evidence>
<dbReference type="PROSITE" id="PS50893">
    <property type="entry name" value="ABC_TRANSPORTER_2"/>
    <property type="match status" value="2"/>
</dbReference>
<evidence type="ECO:0000256" key="6">
    <source>
        <dbReference type="ARBA" id="ARBA00022840"/>
    </source>
</evidence>
<keyword evidence="6" id="KW-0067">ATP-binding</keyword>
<evidence type="ECO:0000256" key="5">
    <source>
        <dbReference type="ARBA" id="ARBA00022741"/>
    </source>
</evidence>